<name>A0AAE8SP99_9HYPO</name>
<dbReference type="EMBL" id="ONZP01000644">
    <property type="protein sequence ID" value="SPJ88854.1"/>
    <property type="molecule type" value="Genomic_DNA"/>
</dbReference>
<keyword evidence="2" id="KW-1185">Reference proteome</keyword>
<protein>
    <submittedName>
        <fullName evidence="1">Uncharacterized protein</fullName>
    </submittedName>
</protein>
<comment type="caution">
    <text evidence="1">The sequence shown here is derived from an EMBL/GenBank/DDBJ whole genome shotgun (WGS) entry which is preliminary data.</text>
</comment>
<proteinExistence type="predicted"/>
<organism evidence="1 2">
    <name type="scientific">Fusarium torulosum</name>
    <dbReference type="NCBI Taxonomy" id="33205"/>
    <lineage>
        <taxon>Eukaryota</taxon>
        <taxon>Fungi</taxon>
        <taxon>Dikarya</taxon>
        <taxon>Ascomycota</taxon>
        <taxon>Pezizomycotina</taxon>
        <taxon>Sordariomycetes</taxon>
        <taxon>Hypocreomycetidae</taxon>
        <taxon>Hypocreales</taxon>
        <taxon>Nectriaceae</taxon>
        <taxon>Fusarium</taxon>
    </lineage>
</organism>
<accession>A0AAE8SP99</accession>
<reference evidence="1" key="1">
    <citation type="submission" date="2018-03" db="EMBL/GenBank/DDBJ databases">
        <authorList>
            <person name="Guldener U."/>
        </authorList>
    </citation>
    <scope>NUCLEOTIDE SEQUENCE</scope>
</reference>
<dbReference type="AlphaFoldDB" id="A0AAE8SP99"/>
<dbReference type="Proteomes" id="UP001187734">
    <property type="component" value="Unassembled WGS sequence"/>
</dbReference>
<sequence>MSPKPRIDLAQLPPPPKRPGNCLAAGLEFDVNAYTRISNEDPVYRASIVASLTTDTSSDAKKPLHASPLDKDPLLNLKTTQELLICACQALGTRCTSAFVTAMADTAKFEQFGLNAFYNAISTLDNATDWFKWDQKVNEFIQRSAVAEDGATPPIEEEDWQ</sequence>
<gene>
    <name evidence="1" type="ORF">FTOL_12749</name>
</gene>
<evidence type="ECO:0000313" key="2">
    <source>
        <dbReference type="Proteomes" id="UP001187734"/>
    </source>
</evidence>
<evidence type="ECO:0000313" key="1">
    <source>
        <dbReference type="EMBL" id="SPJ88854.1"/>
    </source>
</evidence>